<accession>A0A4Y4F0X4</accession>
<evidence type="ECO:0000313" key="4">
    <source>
        <dbReference type="Proteomes" id="UP000319812"/>
    </source>
</evidence>
<evidence type="ECO:0000259" key="1">
    <source>
        <dbReference type="Pfam" id="PF00557"/>
    </source>
</evidence>
<name>A0A4Y4F0X4_9GAMM</name>
<comment type="caution">
    <text evidence="3">The sequence shown here is derived from an EMBL/GenBank/DDBJ whole genome shotgun (WGS) entry which is preliminary data.</text>
</comment>
<dbReference type="InterPro" id="IPR029149">
    <property type="entry name" value="Creatin/AminoP/Spt16_N"/>
</dbReference>
<gene>
    <name evidence="3" type="ORF">HHA01_12620</name>
</gene>
<dbReference type="Pfam" id="PF00557">
    <property type="entry name" value="Peptidase_M24"/>
    <property type="match status" value="1"/>
</dbReference>
<dbReference type="AlphaFoldDB" id="A0A4Y4F0X4"/>
<dbReference type="RefSeq" id="WP_141318878.1">
    <property type="nucleotide sequence ID" value="NZ_BJOC01000018.1"/>
</dbReference>
<dbReference type="InterPro" id="IPR050659">
    <property type="entry name" value="Peptidase_M24B"/>
</dbReference>
<dbReference type="Gene3D" id="3.90.230.10">
    <property type="entry name" value="Creatinase/methionine aminopeptidase superfamily"/>
    <property type="match status" value="1"/>
</dbReference>
<dbReference type="InterPro" id="IPR036005">
    <property type="entry name" value="Creatinase/aminopeptidase-like"/>
</dbReference>
<evidence type="ECO:0000259" key="2">
    <source>
        <dbReference type="Pfam" id="PF01321"/>
    </source>
</evidence>
<dbReference type="InterPro" id="IPR000994">
    <property type="entry name" value="Pept_M24"/>
</dbReference>
<proteinExistence type="predicted"/>
<dbReference type="Gene3D" id="3.40.350.10">
    <property type="entry name" value="Creatinase/prolidase N-terminal domain"/>
    <property type="match status" value="1"/>
</dbReference>
<feature type="domain" description="Creatinase N-terminal" evidence="2">
    <location>
        <begin position="34"/>
        <end position="178"/>
    </location>
</feature>
<reference evidence="3 4" key="1">
    <citation type="submission" date="2019-06" db="EMBL/GenBank/DDBJ databases">
        <title>Whole genome shotgun sequence of Halomonas halmophila NBRC 15537.</title>
        <authorList>
            <person name="Hosoyama A."/>
            <person name="Uohara A."/>
            <person name="Ohji S."/>
            <person name="Ichikawa N."/>
        </authorList>
    </citation>
    <scope>NUCLEOTIDE SEQUENCE [LARGE SCALE GENOMIC DNA]</scope>
    <source>
        <strain evidence="3 4">NBRC 15537</strain>
    </source>
</reference>
<sequence>MKMDLASLGILPPTQDPADCEPAADEIPRILLDRLGRVRAELARRDITAAVLFDPAHVRYATGSRNMQVYSSRNPARYAFVPAEGPVVLFEFSGCEHLASHLPTVDEIRPAKAISYYFNEKNTEAVTRAWADEISELARHCGGGERIAIESATPQAAFELQRRGYRVLDAQEPLEIARAYKVPNEIKMVRSSLRAVEDGVRKLEASIAPGVSENAAWAKLHEHIIATDADFVETRLMNSGPRTNPWFQECSDRIIRDGELVALDTDVVGRYGYYADFSRTFLCGDGEASPAQRDLYKLAYEQIRTNMENLKPGVSFKEYAERAWQIPPAYRARRYFALAHGVGMNGEYPYIVHREDIDDKGYDGIIAPGMTLCVESFIGHENGGEGVKLEEQLYVRDDGRVELLSDYPFDARLIG</sequence>
<dbReference type="OrthoDB" id="9803194at2"/>
<evidence type="ECO:0000313" key="3">
    <source>
        <dbReference type="EMBL" id="GED22285.1"/>
    </source>
</evidence>
<dbReference type="SUPFAM" id="SSF53092">
    <property type="entry name" value="Creatinase/prolidase N-terminal domain"/>
    <property type="match status" value="1"/>
</dbReference>
<dbReference type="CDD" id="cd01066">
    <property type="entry name" value="APP_MetAP"/>
    <property type="match status" value="1"/>
</dbReference>
<protein>
    <submittedName>
        <fullName evidence="3">Peptidase M24</fullName>
    </submittedName>
</protein>
<dbReference type="EMBL" id="BJOC01000018">
    <property type="protein sequence ID" value="GED22285.1"/>
    <property type="molecule type" value="Genomic_DNA"/>
</dbReference>
<dbReference type="Proteomes" id="UP000319812">
    <property type="component" value="Unassembled WGS sequence"/>
</dbReference>
<dbReference type="PANTHER" id="PTHR46112:SF2">
    <property type="entry name" value="XAA-PRO AMINOPEPTIDASE P-RELATED"/>
    <property type="match status" value="1"/>
</dbReference>
<organism evidence="3 4">
    <name type="scientific">Halomonas halmophila</name>
    <dbReference type="NCBI Taxonomy" id="252"/>
    <lineage>
        <taxon>Bacteria</taxon>
        <taxon>Pseudomonadati</taxon>
        <taxon>Pseudomonadota</taxon>
        <taxon>Gammaproteobacteria</taxon>
        <taxon>Oceanospirillales</taxon>
        <taxon>Halomonadaceae</taxon>
        <taxon>Halomonas</taxon>
    </lineage>
</organism>
<feature type="domain" description="Peptidase M24" evidence="1">
    <location>
        <begin position="189"/>
        <end position="396"/>
    </location>
</feature>
<dbReference type="Pfam" id="PF01321">
    <property type="entry name" value="Creatinase_N"/>
    <property type="match status" value="1"/>
</dbReference>
<dbReference type="SUPFAM" id="SSF55920">
    <property type="entry name" value="Creatinase/aminopeptidase"/>
    <property type="match status" value="1"/>
</dbReference>
<keyword evidence="4" id="KW-1185">Reference proteome</keyword>
<dbReference type="InterPro" id="IPR000587">
    <property type="entry name" value="Creatinase_N"/>
</dbReference>
<dbReference type="PANTHER" id="PTHR46112">
    <property type="entry name" value="AMINOPEPTIDASE"/>
    <property type="match status" value="1"/>
</dbReference>